<dbReference type="GeneID" id="30967736"/>
<organism evidence="5 6">
    <name type="scientific">Ascoidea rubescens DSM 1968</name>
    <dbReference type="NCBI Taxonomy" id="1344418"/>
    <lineage>
        <taxon>Eukaryota</taxon>
        <taxon>Fungi</taxon>
        <taxon>Dikarya</taxon>
        <taxon>Ascomycota</taxon>
        <taxon>Saccharomycotina</taxon>
        <taxon>Saccharomycetes</taxon>
        <taxon>Ascoideaceae</taxon>
        <taxon>Ascoidea</taxon>
    </lineage>
</organism>
<keyword evidence="1 5" id="KW-0808">Transferase</keyword>
<dbReference type="STRING" id="1344418.A0A1D2VA62"/>
<dbReference type="Pfam" id="PF00583">
    <property type="entry name" value="Acetyltransf_1"/>
    <property type="match status" value="1"/>
</dbReference>
<evidence type="ECO:0000256" key="3">
    <source>
        <dbReference type="ARBA" id="ARBA00025786"/>
    </source>
</evidence>
<accession>A0A1D2VA62</accession>
<dbReference type="CDD" id="cd04301">
    <property type="entry name" value="NAT_SF"/>
    <property type="match status" value="1"/>
</dbReference>
<dbReference type="AlphaFoldDB" id="A0A1D2VA62"/>
<keyword evidence="2 5" id="KW-0012">Acyltransferase</keyword>
<dbReference type="PANTHER" id="PTHR23091">
    <property type="entry name" value="N-TERMINAL ACETYLTRANSFERASE"/>
    <property type="match status" value="1"/>
</dbReference>
<dbReference type="PANTHER" id="PTHR23091:SF4">
    <property type="entry name" value="N-TERMINAL AMINO-ACID N(ALPHA)-ACETYLTRANSFERASE NATA"/>
    <property type="match status" value="1"/>
</dbReference>
<dbReference type="Gene3D" id="3.40.630.30">
    <property type="match status" value="1"/>
</dbReference>
<dbReference type="GO" id="GO:0042802">
    <property type="term" value="F:identical protein binding"/>
    <property type="evidence" value="ECO:0007669"/>
    <property type="project" value="EnsemblFungi"/>
</dbReference>
<dbReference type="OrthoDB" id="25586at2759"/>
<dbReference type="EMBL" id="KV454493">
    <property type="protein sequence ID" value="ODV58313.1"/>
    <property type="molecule type" value="Genomic_DNA"/>
</dbReference>
<name>A0A1D2VA62_9ASCO</name>
<feature type="domain" description="N-acetyltransferase" evidence="4">
    <location>
        <begin position="53"/>
        <end position="205"/>
    </location>
</feature>
<dbReference type="GO" id="GO:1990189">
    <property type="term" value="F:protein N-terminal-serine acetyltransferase activity"/>
    <property type="evidence" value="ECO:0007669"/>
    <property type="project" value="TreeGrafter"/>
</dbReference>
<evidence type="ECO:0000256" key="1">
    <source>
        <dbReference type="ARBA" id="ARBA00022679"/>
    </source>
</evidence>
<dbReference type="GO" id="GO:1990190">
    <property type="term" value="F:protein-N-terminal-glutamate acetyltransferase activity"/>
    <property type="evidence" value="ECO:0007669"/>
    <property type="project" value="TreeGrafter"/>
</dbReference>
<dbReference type="InParanoid" id="A0A1D2VA62"/>
<evidence type="ECO:0000313" key="6">
    <source>
        <dbReference type="Proteomes" id="UP000095038"/>
    </source>
</evidence>
<dbReference type="PROSITE" id="PS51186">
    <property type="entry name" value="GNAT"/>
    <property type="match status" value="1"/>
</dbReference>
<evidence type="ECO:0000313" key="5">
    <source>
        <dbReference type="EMBL" id="ODV58313.1"/>
    </source>
</evidence>
<gene>
    <name evidence="5" type="ORF">ASCRUDRAFT_78008</name>
</gene>
<dbReference type="RefSeq" id="XP_020044620.1">
    <property type="nucleotide sequence ID" value="XM_020194100.1"/>
</dbReference>
<evidence type="ECO:0000256" key="2">
    <source>
        <dbReference type="ARBA" id="ARBA00023315"/>
    </source>
</evidence>
<dbReference type="InterPro" id="IPR045047">
    <property type="entry name" value="Ard1-like"/>
</dbReference>
<dbReference type="FunCoup" id="A0A1D2VA62">
    <property type="interactions" value="797"/>
</dbReference>
<dbReference type="Proteomes" id="UP000095038">
    <property type="component" value="Unassembled WGS sequence"/>
</dbReference>
<reference evidence="6" key="1">
    <citation type="submission" date="2016-05" db="EMBL/GenBank/DDBJ databases">
        <title>Comparative genomics of biotechnologically important yeasts.</title>
        <authorList>
            <consortium name="DOE Joint Genome Institute"/>
            <person name="Riley R."/>
            <person name="Haridas S."/>
            <person name="Wolfe K.H."/>
            <person name="Lopes M.R."/>
            <person name="Hittinger C.T."/>
            <person name="Goker M."/>
            <person name="Salamov A."/>
            <person name="Wisecaver J."/>
            <person name="Long T.M."/>
            <person name="Aerts A.L."/>
            <person name="Barry K."/>
            <person name="Choi C."/>
            <person name="Clum A."/>
            <person name="Coughlan A.Y."/>
            <person name="Deshpande S."/>
            <person name="Douglass A.P."/>
            <person name="Hanson S.J."/>
            <person name="Klenk H.-P."/>
            <person name="Labutti K."/>
            <person name="Lapidus A."/>
            <person name="Lindquist E."/>
            <person name="Lipzen A."/>
            <person name="Meier-Kolthoff J.P."/>
            <person name="Ohm R.A."/>
            <person name="Otillar R.P."/>
            <person name="Pangilinan J."/>
            <person name="Peng Y."/>
            <person name="Rokas A."/>
            <person name="Rosa C.A."/>
            <person name="Scheuner C."/>
            <person name="Sibirny A.A."/>
            <person name="Slot J.C."/>
            <person name="Stielow J.B."/>
            <person name="Sun H."/>
            <person name="Kurtzman C.P."/>
            <person name="Blackwell M."/>
            <person name="Grigoriev I.V."/>
            <person name="Jeffries T.W."/>
        </authorList>
    </citation>
    <scope>NUCLEOTIDE SEQUENCE [LARGE SCALE GENOMIC DNA]</scope>
    <source>
        <strain evidence="6">DSM 1968</strain>
    </source>
</reference>
<comment type="similarity">
    <text evidence="3">Belongs to the acetyltransferase family. ARD1 subfamily.</text>
</comment>
<sequence length="255" mass="29837">MGINIRLAQISDLQSMQNANLHNLPENYQYKYYLYHLLSWPHISFVATTTYLIDYENENENDYDDDVSQFDIDTYKYKNLKLNQFSHNNPSYSNNNNKNEKIVGYVLGKMEDDAEAEDKTPHGHITSVSVLRTYRRMGIADKLMRQAMFAMAESYDAKYVFLHVRKSNRAAIHLYKNTLSFEVLKIEKSYYADKEDAFAMRKDLVFNDELLPSKYQNGQLEDDLTSDLLDGEEWEIDDSIEKAENITEKLADVKI</sequence>
<dbReference type="GO" id="GO:0031415">
    <property type="term" value="C:NatA complex"/>
    <property type="evidence" value="ECO:0007669"/>
    <property type="project" value="EnsemblFungi"/>
</dbReference>
<protein>
    <submittedName>
        <fullName evidence="5">Acyl-CoA N-acyltransferase</fullName>
    </submittedName>
</protein>
<dbReference type="InterPro" id="IPR016181">
    <property type="entry name" value="Acyl_CoA_acyltransferase"/>
</dbReference>
<keyword evidence="6" id="KW-1185">Reference proteome</keyword>
<dbReference type="InterPro" id="IPR000182">
    <property type="entry name" value="GNAT_dom"/>
</dbReference>
<dbReference type="SUPFAM" id="SSF55729">
    <property type="entry name" value="Acyl-CoA N-acyltransferases (Nat)"/>
    <property type="match status" value="1"/>
</dbReference>
<evidence type="ECO:0000259" key="4">
    <source>
        <dbReference type="PROSITE" id="PS51186"/>
    </source>
</evidence>
<proteinExistence type="inferred from homology"/>